<evidence type="ECO:0000313" key="1">
    <source>
        <dbReference type="EMBL" id="PCS04186.1"/>
    </source>
</evidence>
<keyword evidence="2" id="KW-1185">Reference proteome</keyword>
<dbReference type="Proteomes" id="UP000218979">
    <property type="component" value="Unassembled WGS sequence"/>
</dbReference>
<dbReference type="EMBL" id="JXJT01000004">
    <property type="protein sequence ID" value="PCS04186.1"/>
    <property type="molecule type" value="Genomic_DNA"/>
</dbReference>
<protein>
    <submittedName>
        <fullName evidence="1">Uncharacterized protein</fullName>
    </submittedName>
</protein>
<gene>
    <name evidence="1" type="ORF">RR45_GL001490</name>
</gene>
<proteinExistence type="predicted"/>
<dbReference type="InterPro" id="IPR010982">
    <property type="entry name" value="Lambda_DNA-bd_dom_sf"/>
</dbReference>
<sequence>MSPEIAIRIEIVTGLNAKLLLTLDFNYQLEQLEQMKKVERPELIKYDWAEA</sequence>
<name>A0ABX4I874_9LACT</name>
<accession>A0ABX4I874</accession>
<reference evidence="1 2" key="1">
    <citation type="submission" date="2014-12" db="EMBL/GenBank/DDBJ databases">
        <title>Draft genome sequences of 10 type strains of Lactococcus.</title>
        <authorList>
            <person name="Sun Z."/>
            <person name="Zhong Z."/>
            <person name="Liu W."/>
            <person name="Zhang W."/>
            <person name="Zhang H."/>
        </authorList>
    </citation>
    <scope>NUCLEOTIDE SEQUENCE [LARGE SCALE GENOMIC DNA]</scope>
    <source>
        <strain evidence="1 2">DSM 22330</strain>
    </source>
</reference>
<dbReference type="Gene3D" id="1.10.260.40">
    <property type="entry name" value="lambda repressor-like DNA-binding domains"/>
    <property type="match status" value="1"/>
</dbReference>
<comment type="caution">
    <text evidence="1">The sequence shown here is derived from an EMBL/GenBank/DDBJ whole genome shotgun (WGS) entry which is preliminary data.</text>
</comment>
<organism evidence="1 2">
    <name type="scientific">Pseudolactococcus chungangensis CAU 28 = DSM 22330</name>
    <dbReference type="NCBI Taxonomy" id="1122154"/>
    <lineage>
        <taxon>Bacteria</taxon>
        <taxon>Bacillati</taxon>
        <taxon>Bacillota</taxon>
        <taxon>Bacilli</taxon>
        <taxon>Lactobacillales</taxon>
        <taxon>Streptococcaceae</taxon>
        <taxon>Pseudolactococcus</taxon>
    </lineage>
</organism>
<evidence type="ECO:0000313" key="2">
    <source>
        <dbReference type="Proteomes" id="UP000218979"/>
    </source>
</evidence>